<feature type="compositionally biased region" description="Basic residues" evidence="1">
    <location>
        <begin position="22"/>
        <end position="32"/>
    </location>
</feature>
<feature type="region of interest" description="Disordered" evidence="1">
    <location>
        <begin position="1"/>
        <end position="41"/>
    </location>
</feature>
<name>A0A699XT75_TANCI</name>
<evidence type="ECO:0000313" key="2">
    <source>
        <dbReference type="EMBL" id="GFD60121.1"/>
    </source>
</evidence>
<reference evidence="2" key="1">
    <citation type="journal article" date="2019" name="Sci. Rep.">
        <title>Draft genome of Tanacetum cinerariifolium, the natural source of mosquito coil.</title>
        <authorList>
            <person name="Yamashiro T."/>
            <person name="Shiraishi A."/>
            <person name="Satake H."/>
            <person name="Nakayama K."/>
        </authorList>
    </citation>
    <scope>NUCLEOTIDE SEQUENCE</scope>
</reference>
<dbReference type="EMBL" id="BKCJ011873734">
    <property type="protein sequence ID" value="GFD60121.1"/>
    <property type="molecule type" value="Genomic_DNA"/>
</dbReference>
<evidence type="ECO:0000256" key="1">
    <source>
        <dbReference type="SAM" id="MobiDB-lite"/>
    </source>
</evidence>
<accession>A0A699XT75</accession>
<dbReference type="AlphaFoldDB" id="A0A699XT75"/>
<proteinExistence type="predicted"/>
<sequence length="71" mass="7527">QSGGGRLARRVHDPGRSDRRAQHPRRGSGHGGRHVDRQRSGQIVRPAWLALGAGGNLVQVPRLVPSHASGG</sequence>
<gene>
    <name evidence="2" type="ORF">Tci_932090</name>
</gene>
<protein>
    <submittedName>
        <fullName evidence="2">Uncharacterized protein</fullName>
    </submittedName>
</protein>
<organism evidence="2">
    <name type="scientific">Tanacetum cinerariifolium</name>
    <name type="common">Dalmatian daisy</name>
    <name type="synonym">Chrysanthemum cinerariifolium</name>
    <dbReference type="NCBI Taxonomy" id="118510"/>
    <lineage>
        <taxon>Eukaryota</taxon>
        <taxon>Viridiplantae</taxon>
        <taxon>Streptophyta</taxon>
        <taxon>Embryophyta</taxon>
        <taxon>Tracheophyta</taxon>
        <taxon>Spermatophyta</taxon>
        <taxon>Magnoliopsida</taxon>
        <taxon>eudicotyledons</taxon>
        <taxon>Gunneridae</taxon>
        <taxon>Pentapetalae</taxon>
        <taxon>asterids</taxon>
        <taxon>campanulids</taxon>
        <taxon>Asterales</taxon>
        <taxon>Asteraceae</taxon>
        <taxon>Asteroideae</taxon>
        <taxon>Anthemideae</taxon>
        <taxon>Anthemidinae</taxon>
        <taxon>Tanacetum</taxon>
    </lineage>
</organism>
<feature type="compositionally biased region" description="Basic and acidic residues" evidence="1">
    <location>
        <begin position="10"/>
        <end position="21"/>
    </location>
</feature>
<feature type="non-terminal residue" evidence="2">
    <location>
        <position position="1"/>
    </location>
</feature>
<comment type="caution">
    <text evidence="2">The sequence shown here is derived from an EMBL/GenBank/DDBJ whole genome shotgun (WGS) entry which is preliminary data.</text>
</comment>